<keyword evidence="2" id="KW-1133">Transmembrane helix</keyword>
<sequence length="182" mass="20359">MLFNSFRDTFKQIIMLKQILITPISIYLGMVIAFLISELTRSYASCILGVSQVGSCFIANAVVNGTSCILAGKILGKYGNVPLLLFQLFTNSIFYIICLLWIPTPSTTWLVYVLFAFNGLCCSTGQVTVGNYLRSIPKQGDLLHVMVILLCNWLRHRIHHESCSLHAGENLHAYFIYGCVNI</sequence>
<dbReference type="InParanoid" id="H2ZQD9"/>
<evidence type="ECO:0000256" key="1">
    <source>
        <dbReference type="ARBA" id="ARBA00009172"/>
    </source>
</evidence>
<feature type="transmembrane region" description="Helical" evidence="2">
    <location>
        <begin position="109"/>
        <end position="133"/>
    </location>
</feature>
<name>H2ZQD9_CIOSA</name>
<dbReference type="AlphaFoldDB" id="H2ZQD9"/>
<dbReference type="InterPro" id="IPR051951">
    <property type="entry name" value="UNC-93_regulatory"/>
</dbReference>
<reference evidence="3" key="3">
    <citation type="submission" date="2025-09" db="UniProtKB">
        <authorList>
            <consortium name="Ensembl"/>
        </authorList>
    </citation>
    <scope>IDENTIFICATION</scope>
</reference>
<reference evidence="4" key="1">
    <citation type="submission" date="2003-08" db="EMBL/GenBank/DDBJ databases">
        <authorList>
            <person name="Birren B."/>
            <person name="Nusbaum C."/>
            <person name="Abebe A."/>
            <person name="Abouelleil A."/>
            <person name="Adekoya E."/>
            <person name="Ait-zahra M."/>
            <person name="Allen N."/>
            <person name="Allen T."/>
            <person name="An P."/>
            <person name="Anderson M."/>
            <person name="Anderson S."/>
            <person name="Arachchi H."/>
            <person name="Armbruster J."/>
            <person name="Bachantsang P."/>
            <person name="Baldwin J."/>
            <person name="Barry A."/>
            <person name="Bayul T."/>
            <person name="Blitshsteyn B."/>
            <person name="Bloom T."/>
            <person name="Blye J."/>
            <person name="Boguslavskiy L."/>
            <person name="Borowsky M."/>
            <person name="Boukhgalter B."/>
            <person name="Brunache A."/>
            <person name="Butler J."/>
            <person name="Calixte N."/>
            <person name="Calvo S."/>
            <person name="Camarata J."/>
            <person name="Campo K."/>
            <person name="Chang J."/>
            <person name="Cheshatsang Y."/>
            <person name="Citroen M."/>
            <person name="Collymore A."/>
            <person name="Considine T."/>
            <person name="Cook A."/>
            <person name="Cooke P."/>
            <person name="Corum B."/>
            <person name="Cuomo C."/>
            <person name="David R."/>
            <person name="Dawoe T."/>
            <person name="Degray S."/>
            <person name="Dodge S."/>
            <person name="Dooley K."/>
            <person name="Dorje P."/>
            <person name="Dorjee K."/>
            <person name="Dorris L."/>
            <person name="Duffey N."/>
            <person name="Dupes A."/>
            <person name="Elkins T."/>
            <person name="Engels R."/>
            <person name="Erickson J."/>
            <person name="Farina A."/>
            <person name="Faro S."/>
            <person name="Ferreira P."/>
            <person name="Fischer H."/>
            <person name="Fitzgerald M."/>
            <person name="Foley K."/>
            <person name="Gage D."/>
            <person name="Galagan J."/>
            <person name="Gearin G."/>
            <person name="Gnerre S."/>
            <person name="Gnirke A."/>
            <person name="Goyette A."/>
            <person name="Graham J."/>
            <person name="Grandbois E."/>
            <person name="Gyaltsen K."/>
            <person name="Hafez N."/>
            <person name="Hagopian D."/>
            <person name="Hagos B."/>
            <person name="Hall J."/>
            <person name="Hatcher B."/>
            <person name="Heller A."/>
            <person name="Higgins H."/>
            <person name="Honan T."/>
            <person name="Horn A."/>
            <person name="Houde N."/>
            <person name="Hughes L."/>
            <person name="Hulme W."/>
            <person name="Husby E."/>
            <person name="Iliev I."/>
            <person name="Jaffe D."/>
            <person name="Jones C."/>
            <person name="Kamal M."/>
            <person name="Kamat A."/>
            <person name="Kamvysselis M."/>
            <person name="Karlsson E."/>
            <person name="Kells C."/>
            <person name="Kieu A."/>
            <person name="Kisner P."/>
            <person name="Kodira C."/>
            <person name="Kulbokas E."/>
            <person name="Labutti K."/>
            <person name="Lama D."/>
            <person name="Landers T."/>
            <person name="Leger J."/>
            <person name="Levine S."/>
            <person name="Lewis D."/>
            <person name="Lewis T."/>
            <person name="Lindblad-toh K."/>
            <person name="Liu X."/>
            <person name="Lokyitsang T."/>
            <person name="Lokyitsang Y."/>
            <person name="Lucien O."/>
            <person name="Lui A."/>
            <person name="Ma L.J."/>
            <person name="Mabbitt R."/>
            <person name="Macdonald J."/>
            <person name="Maclean C."/>
            <person name="Major J."/>
            <person name="Manning J."/>
            <person name="Marabella R."/>
            <person name="Maru K."/>
            <person name="Matthews C."/>
            <person name="Mauceli E."/>
            <person name="Mccarthy M."/>
            <person name="Mcdonough S."/>
            <person name="Mcghee T."/>
            <person name="Meldrim J."/>
            <person name="Meneus L."/>
            <person name="Mesirov J."/>
            <person name="Mihalev A."/>
            <person name="Mihova T."/>
            <person name="Mikkelsen T."/>
            <person name="Mlenga V."/>
            <person name="Moru K."/>
            <person name="Mozes J."/>
            <person name="Mulrain L."/>
            <person name="Munson G."/>
            <person name="Naylor J."/>
            <person name="Newes C."/>
            <person name="Nguyen C."/>
            <person name="Nguyen N."/>
            <person name="Nguyen T."/>
            <person name="Nicol R."/>
            <person name="Nielsen C."/>
            <person name="Nizzari M."/>
            <person name="Norbu C."/>
            <person name="Norbu N."/>
            <person name="O'donnell P."/>
            <person name="Okoawo O."/>
            <person name="O'leary S."/>
            <person name="Omotosho B."/>
            <person name="O'neill K."/>
            <person name="Osman S."/>
            <person name="Parker S."/>
            <person name="Perrin D."/>
            <person name="Phunkhang P."/>
            <person name="Piqani B."/>
            <person name="Purcell S."/>
            <person name="Rachupka T."/>
            <person name="Ramasamy U."/>
            <person name="Rameau R."/>
            <person name="Ray V."/>
            <person name="Raymond C."/>
            <person name="Retta R."/>
            <person name="Richardson S."/>
            <person name="Rise C."/>
            <person name="Rodriguez J."/>
            <person name="Rogers J."/>
            <person name="Rogov P."/>
            <person name="Rutman M."/>
            <person name="Schupbach R."/>
            <person name="Seaman C."/>
            <person name="Settipalli S."/>
            <person name="Sharpe T."/>
            <person name="Sheridan J."/>
            <person name="Sherpa N."/>
            <person name="Shi J."/>
            <person name="Smirnov S."/>
            <person name="Smith C."/>
            <person name="Sougnez C."/>
            <person name="Spencer B."/>
            <person name="Stalker J."/>
            <person name="Stange-thomann N."/>
            <person name="Stavropoulos S."/>
            <person name="Stetson K."/>
            <person name="Stone C."/>
            <person name="Stone S."/>
            <person name="Stubbs M."/>
            <person name="Talamas J."/>
            <person name="Tchuinga P."/>
            <person name="Tenzing P."/>
            <person name="Tesfaye S."/>
            <person name="Theodore J."/>
            <person name="Thoulutsang Y."/>
            <person name="Topham K."/>
            <person name="Towey S."/>
            <person name="Tsamla T."/>
            <person name="Tsomo N."/>
            <person name="Vallee D."/>
            <person name="Vassiliev H."/>
            <person name="Venkataraman V."/>
            <person name="Vinson J."/>
            <person name="Vo A."/>
            <person name="Wade C."/>
            <person name="Wang S."/>
            <person name="Wangchuk T."/>
            <person name="Wangdi T."/>
            <person name="Whittaker C."/>
            <person name="Wilkinson J."/>
            <person name="Wu Y."/>
            <person name="Wyman D."/>
            <person name="Yadav S."/>
            <person name="Yang S."/>
            <person name="Yang X."/>
            <person name="Yeager S."/>
            <person name="Yee E."/>
            <person name="Young G."/>
            <person name="Zainoun J."/>
            <person name="Zembeck L."/>
            <person name="Zimmer A."/>
            <person name="Zody M."/>
            <person name="Lander E."/>
        </authorList>
    </citation>
    <scope>NUCLEOTIDE SEQUENCE [LARGE SCALE GENOMIC DNA]</scope>
</reference>
<dbReference type="eggNOG" id="KOG3097">
    <property type="taxonomic scope" value="Eukaryota"/>
</dbReference>
<dbReference type="STRING" id="51511.ENSCSAVP00000019805"/>
<dbReference type="InterPro" id="IPR036259">
    <property type="entry name" value="MFS_trans_sf"/>
</dbReference>
<keyword evidence="2" id="KW-0472">Membrane</keyword>
<keyword evidence="2" id="KW-0812">Transmembrane</keyword>
<proteinExistence type="inferred from homology"/>
<dbReference type="PANTHER" id="PTHR19444">
    <property type="entry name" value="UNC-93 RELATED"/>
    <property type="match status" value="1"/>
</dbReference>
<protein>
    <submittedName>
        <fullName evidence="3">Uncharacterized protein</fullName>
    </submittedName>
</protein>
<dbReference type="Ensembl" id="ENSCSAVT00000020018.1">
    <property type="protein sequence ID" value="ENSCSAVP00000019805.1"/>
    <property type="gene ID" value="ENSCSAVG00000011628.1"/>
</dbReference>
<keyword evidence="4" id="KW-1185">Reference proteome</keyword>
<dbReference type="OMA" id="RIHHESC"/>
<evidence type="ECO:0000256" key="2">
    <source>
        <dbReference type="SAM" id="Phobius"/>
    </source>
</evidence>
<feature type="transmembrane region" description="Helical" evidence="2">
    <location>
        <begin position="83"/>
        <end position="103"/>
    </location>
</feature>
<evidence type="ECO:0000313" key="4">
    <source>
        <dbReference type="Proteomes" id="UP000007875"/>
    </source>
</evidence>
<dbReference type="SUPFAM" id="SSF103473">
    <property type="entry name" value="MFS general substrate transporter"/>
    <property type="match status" value="1"/>
</dbReference>
<dbReference type="GeneTree" id="ENSGT00530000063359"/>
<accession>H2ZQD9</accession>
<organism evidence="3 4">
    <name type="scientific">Ciona savignyi</name>
    <name type="common">Pacific transparent sea squirt</name>
    <dbReference type="NCBI Taxonomy" id="51511"/>
    <lineage>
        <taxon>Eukaryota</taxon>
        <taxon>Metazoa</taxon>
        <taxon>Chordata</taxon>
        <taxon>Tunicata</taxon>
        <taxon>Ascidiacea</taxon>
        <taxon>Phlebobranchia</taxon>
        <taxon>Cionidae</taxon>
        <taxon>Ciona</taxon>
    </lineage>
</organism>
<dbReference type="PANTHER" id="PTHR19444:SF13">
    <property type="entry name" value="PROTEIN UNC-93 HOMOLOG A"/>
    <property type="match status" value="1"/>
</dbReference>
<feature type="transmembrane region" description="Helical" evidence="2">
    <location>
        <begin position="42"/>
        <end position="63"/>
    </location>
</feature>
<dbReference type="Gene3D" id="1.20.1250.20">
    <property type="entry name" value="MFS general substrate transporter like domains"/>
    <property type="match status" value="1"/>
</dbReference>
<feature type="transmembrane region" description="Helical" evidence="2">
    <location>
        <begin position="20"/>
        <end position="36"/>
    </location>
</feature>
<reference evidence="3" key="2">
    <citation type="submission" date="2025-08" db="UniProtKB">
        <authorList>
            <consortium name="Ensembl"/>
        </authorList>
    </citation>
    <scope>IDENTIFICATION</scope>
</reference>
<dbReference type="Proteomes" id="UP000007875">
    <property type="component" value="Unassembled WGS sequence"/>
</dbReference>
<evidence type="ECO:0000313" key="3">
    <source>
        <dbReference type="Ensembl" id="ENSCSAVP00000019805.1"/>
    </source>
</evidence>
<comment type="similarity">
    <text evidence="1">Belongs to the unc-93 family.</text>
</comment>
<dbReference type="HOGENOM" id="CLU_1481470_0_0_1"/>